<dbReference type="EMBL" id="JAMSHJ010000004">
    <property type="protein sequence ID" value="KAI5416449.1"/>
    <property type="molecule type" value="Genomic_DNA"/>
</dbReference>
<dbReference type="GO" id="GO:0005634">
    <property type="term" value="C:nucleus"/>
    <property type="evidence" value="ECO:0007669"/>
    <property type="project" value="TreeGrafter"/>
</dbReference>
<evidence type="ECO:0000313" key="3">
    <source>
        <dbReference type="Proteomes" id="UP001058974"/>
    </source>
</evidence>
<gene>
    <name evidence="2" type="ORF">KIW84_041492</name>
</gene>
<organism evidence="2 3">
    <name type="scientific">Pisum sativum</name>
    <name type="common">Garden pea</name>
    <name type="synonym">Lathyrus oleraceus</name>
    <dbReference type="NCBI Taxonomy" id="3888"/>
    <lineage>
        <taxon>Eukaryota</taxon>
        <taxon>Viridiplantae</taxon>
        <taxon>Streptophyta</taxon>
        <taxon>Embryophyta</taxon>
        <taxon>Tracheophyta</taxon>
        <taxon>Spermatophyta</taxon>
        <taxon>Magnoliopsida</taxon>
        <taxon>eudicotyledons</taxon>
        <taxon>Gunneridae</taxon>
        <taxon>Pentapetalae</taxon>
        <taxon>rosids</taxon>
        <taxon>fabids</taxon>
        <taxon>Fabales</taxon>
        <taxon>Fabaceae</taxon>
        <taxon>Papilionoideae</taxon>
        <taxon>50 kb inversion clade</taxon>
        <taxon>NPAAA clade</taxon>
        <taxon>Hologalegina</taxon>
        <taxon>IRL clade</taxon>
        <taxon>Fabeae</taxon>
        <taxon>Lathyrus</taxon>
    </lineage>
</organism>
<dbReference type="InterPro" id="IPR013909">
    <property type="entry name" value="NuBaID_C"/>
</dbReference>
<feature type="domain" description="NuBaID C-terminal" evidence="1">
    <location>
        <begin position="45"/>
        <end position="74"/>
    </location>
</feature>
<evidence type="ECO:0000313" key="2">
    <source>
        <dbReference type="EMBL" id="KAI5416449.1"/>
    </source>
</evidence>
<dbReference type="Proteomes" id="UP001058974">
    <property type="component" value="Chromosome 4"/>
</dbReference>
<protein>
    <recommendedName>
        <fullName evidence="1">NuBaID C-terminal domain-containing protein</fullName>
    </recommendedName>
</protein>
<dbReference type="PANTHER" id="PTHR15835:SF6">
    <property type="entry name" value="ZINC FINGER C3HC-TYPE PROTEIN 1"/>
    <property type="match status" value="1"/>
</dbReference>
<dbReference type="Gramene" id="Psat04G0149200-T3">
    <property type="protein sequence ID" value="KAI5416449.1"/>
    <property type="gene ID" value="KIW84_041492"/>
</dbReference>
<accession>A0A9D4XAB4</accession>
<reference evidence="2 3" key="1">
    <citation type="journal article" date="2022" name="Nat. Genet.">
        <title>Improved pea reference genome and pan-genome highlight genomic features and evolutionary characteristics.</title>
        <authorList>
            <person name="Yang T."/>
            <person name="Liu R."/>
            <person name="Luo Y."/>
            <person name="Hu S."/>
            <person name="Wang D."/>
            <person name="Wang C."/>
            <person name="Pandey M.K."/>
            <person name="Ge S."/>
            <person name="Xu Q."/>
            <person name="Li N."/>
            <person name="Li G."/>
            <person name="Huang Y."/>
            <person name="Saxena R.K."/>
            <person name="Ji Y."/>
            <person name="Li M."/>
            <person name="Yan X."/>
            <person name="He Y."/>
            <person name="Liu Y."/>
            <person name="Wang X."/>
            <person name="Xiang C."/>
            <person name="Varshney R.K."/>
            <person name="Ding H."/>
            <person name="Gao S."/>
            <person name="Zong X."/>
        </authorList>
    </citation>
    <scope>NUCLEOTIDE SEQUENCE [LARGE SCALE GENOMIC DNA]</scope>
    <source>
        <strain evidence="2 3">cv. Zhongwan 6</strain>
    </source>
</reference>
<dbReference type="Pfam" id="PF08600">
    <property type="entry name" value="NuBaID_C"/>
    <property type="match status" value="1"/>
</dbReference>
<evidence type="ECO:0000259" key="1">
    <source>
        <dbReference type="Pfam" id="PF08600"/>
    </source>
</evidence>
<dbReference type="PANTHER" id="PTHR15835">
    <property type="entry name" value="NUCLEAR-INTERACTING PARTNER OF ALK"/>
    <property type="match status" value="1"/>
</dbReference>
<dbReference type="GO" id="GO:0008270">
    <property type="term" value="F:zinc ion binding"/>
    <property type="evidence" value="ECO:0007669"/>
    <property type="project" value="InterPro"/>
</dbReference>
<sequence>MFGMNDSMQFTCQVVIVRIYMMSGKFKNPPLFCFPGKFKNPTLSEKAMEFDPIRQHRHFCPWIASEDDGEPGWKQTLSALYRPKEHSPHSPNTSPSSMPIIMVDDPIGSIRKLFKSPPTRRMKLTHISNQNVEHG</sequence>
<comment type="caution">
    <text evidence="2">The sequence shown here is derived from an EMBL/GenBank/DDBJ whole genome shotgun (WGS) entry which is preliminary data.</text>
</comment>
<keyword evidence="3" id="KW-1185">Reference proteome</keyword>
<dbReference type="AlphaFoldDB" id="A0A9D4XAB4"/>
<proteinExistence type="predicted"/>
<name>A0A9D4XAB4_PEA</name>